<protein>
    <recommendedName>
        <fullName evidence="2">histidine kinase</fullName>
        <ecNumber evidence="2">2.7.13.3</ecNumber>
    </recommendedName>
</protein>
<dbReference type="InterPro" id="IPR036890">
    <property type="entry name" value="HATPase_C_sf"/>
</dbReference>
<dbReference type="RefSeq" id="WP_243801802.1">
    <property type="nucleotide sequence ID" value="NZ_CP094669.1"/>
</dbReference>
<dbReference type="Gene3D" id="1.25.40.10">
    <property type="entry name" value="Tetratricopeptide repeat domain"/>
    <property type="match status" value="1"/>
</dbReference>
<sequence>MKTLLFSLLLSVLCCQAVSGQSSSPAVIDSLQQQLALTSPHDTLRVLLLDELCWNLSHSDLPHARRYAEQGIALAQKLNYLSGEARCHNDLGTCLTLAGSADEALGEHLAALRIFRKLGMEKSMGYAYNGMANCHTLHHHFDTAETLYNKALRLAEQRRDTADQALFLSNLADLTWQQGRVNKANQYIRRSLDLYTALNILSGQANSLFTLGKVQARQQQPDSAQANLLEALMLYRVLGDEYGLSGTYTTLSAVLLTQQHPRSALEAAQLGMRYARQVGSPERLQNAFQQLASNYSALGNYRQAYRMQQQFQALRDSLVTDVNTRAMAALQSRHDTHAQQNRIRLLTQREKVTQLRADRDEDRVRLLGVIVGGLLLFVVVGSVLYGQLLRSRRELAAQHQLVADKNVALERAAHELRQLADSKDRLYAIIAHDLRGPVMAFTGVTELISFYQRTNDQEGLRHLPELVRESAQNLSSLLDNLLNWAVSQTGEISCQPERLSARELLSECYELFQTTAHSNQVQLQYEVPSHLALYADHNMVRTILRNLVGNALKFTPTGGTIRLQATLDTTDPTQICISVTDTGPGMPINQLKQVLHPRQPQLRASDSGRPTQGTGLGLQLCRTFAEYHGGTLGMSAGPEGGAMVWVTLPSASQTLEVEIAPLLRGVPLHAYAPLEKTVALG</sequence>
<keyword evidence="7" id="KW-0732">Signal</keyword>
<proteinExistence type="predicted"/>
<dbReference type="InterPro" id="IPR003594">
    <property type="entry name" value="HATPase_dom"/>
</dbReference>
<dbReference type="SMART" id="SM00028">
    <property type="entry name" value="TPR"/>
    <property type="match status" value="4"/>
</dbReference>
<dbReference type="PRINTS" id="PR00344">
    <property type="entry name" value="BCTRLSENSOR"/>
</dbReference>
<organism evidence="9 10">
    <name type="scientific">Hymenobacter tibetensis</name>
    <dbReference type="NCBI Taxonomy" id="497967"/>
    <lineage>
        <taxon>Bacteria</taxon>
        <taxon>Pseudomonadati</taxon>
        <taxon>Bacteroidota</taxon>
        <taxon>Cytophagia</taxon>
        <taxon>Cytophagales</taxon>
        <taxon>Hymenobacteraceae</taxon>
        <taxon>Hymenobacter</taxon>
    </lineage>
</organism>
<dbReference type="SUPFAM" id="SSF47384">
    <property type="entry name" value="Homodimeric domain of signal transducing histidine kinase"/>
    <property type="match status" value="1"/>
</dbReference>
<dbReference type="EMBL" id="CP094669">
    <property type="protein sequence ID" value="UOG76685.1"/>
    <property type="molecule type" value="Genomic_DNA"/>
</dbReference>
<evidence type="ECO:0000259" key="8">
    <source>
        <dbReference type="PROSITE" id="PS50109"/>
    </source>
</evidence>
<reference evidence="9 10" key="1">
    <citation type="submission" date="2022-03" db="EMBL/GenBank/DDBJ databases">
        <title>Hymenobactersp. isolated from the air.</title>
        <authorList>
            <person name="Won M."/>
            <person name="Kwon S.-W."/>
        </authorList>
    </citation>
    <scope>NUCLEOTIDE SEQUENCE [LARGE SCALE GENOMIC DNA]</scope>
    <source>
        <strain evidence="9 10">KACC 21982</strain>
    </source>
</reference>
<dbReference type="Proteomes" id="UP000831113">
    <property type="component" value="Chromosome"/>
</dbReference>
<dbReference type="InterPro" id="IPR004358">
    <property type="entry name" value="Sig_transdc_His_kin-like_C"/>
</dbReference>
<evidence type="ECO:0000256" key="7">
    <source>
        <dbReference type="SAM" id="SignalP"/>
    </source>
</evidence>
<keyword evidence="6" id="KW-1133">Transmembrane helix</keyword>
<dbReference type="InterPro" id="IPR050736">
    <property type="entry name" value="Sensor_HK_Regulatory"/>
</dbReference>
<feature type="transmembrane region" description="Helical" evidence="6">
    <location>
        <begin position="366"/>
        <end position="385"/>
    </location>
</feature>
<gene>
    <name evidence="9" type="ORF">MTX78_08785</name>
</gene>
<dbReference type="InterPro" id="IPR011990">
    <property type="entry name" value="TPR-like_helical_dom_sf"/>
</dbReference>
<dbReference type="PANTHER" id="PTHR43711:SF31">
    <property type="entry name" value="HISTIDINE KINASE"/>
    <property type="match status" value="1"/>
</dbReference>
<dbReference type="InterPro" id="IPR019734">
    <property type="entry name" value="TPR_rpt"/>
</dbReference>
<evidence type="ECO:0000256" key="1">
    <source>
        <dbReference type="ARBA" id="ARBA00000085"/>
    </source>
</evidence>
<keyword evidence="4 9" id="KW-0418">Kinase</keyword>
<dbReference type="EC" id="2.7.13.3" evidence="2"/>
<dbReference type="PROSITE" id="PS50109">
    <property type="entry name" value="HIS_KIN"/>
    <property type="match status" value="1"/>
</dbReference>
<feature type="chain" id="PRO_5046407215" description="histidine kinase" evidence="7">
    <location>
        <begin position="18"/>
        <end position="681"/>
    </location>
</feature>
<feature type="domain" description="Histidine kinase" evidence="8">
    <location>
        <begin position="429"/>
        <end position="652"/>
    </location>
</feature>
<accession>A0ABY4D2P4</accession>
<dbReference type="Gene3D" id="3.30.565.10">
    <property type="entry name" value="Histidine kinase-like ATPase, C-terminal domain"/>
    <property type="match status" value="1"/>
</dbReference>
<comment type="catalytic activity">
    <reaction evidence="1">
        <text>ATP + protein L-histidine = ADP + protein N-phospho-L-histidine.</text>
        <dbReference type="EC" id="2.7.13.3"/>
    </reaction>
</comment>
<dbReference type="InterPro" id="IPR005467">
    <property type="entry name" value="His_kinase_dom"/>
</dbReference>
<name>A0ABY4D2P4_9BACT</name>
<evidence type="ECO:0000313" key="10">
    <source>
        <dbReference type="Proteomes" id="UP000831113"/>
    </source>
</evidence>
<keyword evidence="6" id="KW-0472">Membrane</keyword>
<evidence type="ECO:0000313" key="9">
    <source>
        <dbReference type="EMBL" id="UOG76685.1"/>
    </source>
</evidence>
<evidence type="ECO:0000256" key="2">
    <source>
        <dbReference type="ARBA" id="ARBA00012438"/>
    </source>
</evidence>
<dbReference type="SUPFAM" id="SSF55874">
    <property type="entry name" value="ATPase domain of HSP90 chaperone/DNA topoisomerase II/histidine kinase"/>
    <property type="match status" value="1"/>
</dbReference>
<keyword evidence="6" id="KW-0812">Transmembrane</keyword>
<dbReference type="GO" id="GO:0016301">
    <property type="term" value="F:kinase activity"/>
    <property type="evidence" value="ECO:0007669"/>
    <property type="project" value="UniProtKB-KW"/>
</dbReference>
<dbReference type="PANTHER" id="PTHR43711">
    <property type="entry name" value="TWO-COMPONENT HISTIDINE KINASE"/>
    <property type="match status" value="1"/>
</dbReference>
<keyword evidence="3" id="KW-0808">Transferase</keyword>
<dbReference type="SUPFAM" id="SSF48452">
    <property type="entry name" value="TPR-like"/>
    <property type="match status" value="2"/>
</dbReference>
<evidence type="ECO:0000256" key="3">
    <source>
        <dbReference type="ARBA" id="ARBA00022679"/>
    </source>
</evidence>
<keyword evidence="10" id="KW-1185">Reference proteome</keyword>
<dbReference type="InterPro" id="IPR036097">
    <property type="entry name" value="HisK_dim/P_sf"/>
</dbReference>
<evidence type="ECO:0000256" key="4">
    <source>
        <dbReference type="ARBA" id="ARBA00022777"/>
    </source>
</evidence>
<dbReference type="SMART" id="SM00387">
    <property type="entry name" value="HATPase_c"/>
    <property type="match status" value="1"/>
</dbReference>
<dbReference type="Pfam" id="PF02518">
    <property type="entry name" value="HATPase_c"/>
    <property type="match status" value="1"/>
</dbReference>
<dbReference type="Pfam" id="PF13424">
    <property type="entry name" value="TPR_12"/>
    <property type="match status" value="2"/>
</dbReference>
<evidence type="ECO:0000256" key="6">
    <source>
        <dbReference type="SAM" id="Phobius"/>
    </source>
</evidence>
<evidence type="ECO:0000256" key="5">
    <source>
        <dbReference type="ARBA" id="ARBA00023012"/>
    </source>
</evidence>
<keyword evidence="5" id="KW-0902">Two-component regulatory system</keyword>
<feature type="signal peptide" evidence="7">
    <location>
        <begin position="1"/>
        <end position="17"/>
    </location>
</feature>
<dbReference type="Gene3D" id="1.10.287.130">
    <property type="match status" value="1"/>
</dbReference>